<dbReference type="EMBL" id="CP060025">
    <property type="protein sequence ID" value="QNG78897.1"/>
    <property type="molecule type" value="Genomic_DNA"/>
</dbReference>
<dbReference type="AlphaFoldDB" id="A0AAX1IHV0"/>
<feature type="domain" description="Response regulatory" evidence="2">
    <location>
        <begin position="28"/>
        <end position="147"/>
    </location>
</feature>
<dbReference type="InterPro" id="IPR001789">
    <property type="entry name" value="Sig_transdc_resp-reg_receiver"/>
</dbReference>
<proteinExistence type="predicted"/>
<dbReference type="GO" id="GO:0000160">
    <property type="term" value="P:phosphorelay signal transduction system"/>
    <property type="evidence" value="ECO:0007669"/>
    <property type="project" value="InterPro"/>
</dbReference>
<dbReference type="SUPFAM" id="SSF52172">
    <property type="entry name" value="CheY-like"/>
    <property type="match status" value="1"/>
</dbReference>
<dbReference type="GO" id="GO:0003677">
    <property type="term" value="F:DNA binding"/>
    <property type="evidence" value="ECO:0007669"/>
    <property type="project" value="UniProtKB-KW"/>
</dbReference>
<reference evidence="3 4" key="1">
    <citation type="submission" date="2020-08" db="EMBL/GenBank/DDBJ databases">
        <title>Phenotypic and transcriptomic analysis of seven clinical Stenotrophomonas maltophilia isolates identify a small set of shared and commonly regulated genes involved in biofilm lifestyle.</title>
        <authorList>
            <person name="Alio I."/>
            <person name="Gudzuhn M."/>
            <person name="Streit W."/>
        </authorList>
    </citation>
    <scope>NUCLEOTIDE SEQUENCE [LARGE SCALE GENOMIC DNA]</scope>
    <source>
        <strain evidence="3 4">UHH_SKK55</strain>
    </source>
</reference>
<keyword evidence="3" id="KW-0238">DNA-binding</keyword>
<evidence type="ECO:0000313" key="4">
    <source>
        <dbReference type="Proteomes" id="UP000515598"/>
    </source>
</evidence>
<evidence type="ECO:0000256" key="1">
    <source>
        <dbReference type="PROSITE-ProRule" id="PRU00169"/>
    </source>
</evidence>
<dbReference type="InterPro" id="IPR011006">
    <property type="entry name" value="CheY-like_superfamily"/>
</dbReference>
<dbReference type="Proteomes" id="UP000515598">
    <property type="component" value="Chromosome"/>
</dbReference>
<protein>
    <submittedName>
        <fullName evidence="3">DNA-binding response regulator</fullName>
    </submittedName>
</protein>
<feature type="modified residue" description="4-aspartylphosphate" evidence="1">
    <location>
        <position position="79"/>
    </location>
</feature>
<evidence type="ECO:0000313" key="3">
    <source>
        <dbReference type="EMBL" id="QNG78897.1"/>
    </source>
</evidence>
<keyword evidence="1" id="KW-0597">Phosphoprotein</keyword>
<evidence type="ECO:0000259" key="2">
    <source>
        <dbReference type="PROSITE" id="PS50110"/>
    </source>
</evidence>
<dbReference type="Gene3D" id="3.40.50.2300">
    <property type="match status" value="1"/>
</dbReference>
<accession>A0AAX1IHV0</accession>
<gene>
    <name evidence="3" type="ORF">GPNADHDJ_03121</name>
</gene>
<organism evidence="3 4">
    <name type="scientific">Stenotrophomonas maltophilia</name>
    <name type="common">Pseudomonas maltophilia</name>
    <name type="synonym">Xanthomonas maltophilia</name>
    <dbReference type="NCBI Taxonomy" id="40324"/>
    <lineage>
        <taxon>Bacteria</taxon>
        <taxon>Pseudomonadati</taxon>
        <taxon>Pseudomonadota</taxon>
        <taxon>Gammaproteobacteria</taxon>
        <taxon>Lysobacterales</taxon>
        <taxon>Lysobacteraceae</taxon>
        <taxon>Stenotrophomonas</taxon>
        <taxon>Stenotrophomonas maltophilia group</taxon>
    </lineage>
</organism>
<name>A0AAX1IHV0_STEMA</name>
<sequence length="163" mass="17656">MQILQAVHALPLQSGSGACESRPSPLPSLVIADANPWIRRELIRRLQPHLDGRTLGEARSPAEVLTQIASPRCNALIIDPCMPTVGQADGMPLLRRICCLRRDLLILVLAQQPLRVLQDRALPAQIGHVYAKTVNPSWLRHVVSQALHGGSSGVTPPAQDAGR</sequence>
<dbReference type="PROSITE" id="PS50110">
    <property type="entry name" value="RESPONSE_REGULATORY"/>
    <property type="match status" value="1"/>
</dbReference>